<dbReference type="CDD" id="cd00067">
    <property type="entry name" value="GAL4"/>
    <property type="match status" value="1"/>
</dbReference>
<dbReference type="EMBL" id="KL648677">
    <property type="protein sequence ID" value="KEY65992.1"/>
    <property type="molecule type" value="Genomic_DNA"/>
</dbReference>
<gene>
    <name evidence="8" type="ORF">S7711_06649</name>
</gene>
<evidence type="ECO:0000256" key="2">
    <source>
        <dbReference type="ARBA" id="ARBA00022833"/>
    </source>
</evidence>
<evidence type="ECO:0000313" key="9">
    <source>
        <dbReference type="Proteomes" id="UP000028045"/>
    </source>
</evidence>
<feature type="compositionally biased region" description="Polar residues" evidence="7">
    <location>
        <begin position="401"/>
        <end position="410"/>
    </location>
</feature>
<feature type="compositionally biased region" description="Low complexity" evidence="7">
    <location>
        <begin position="411"/>
        <end position="440"/>
    </location>
</feature>
<feature type="region of interest" description="Disordered" evidence="7">
    <location>
        <begin position="113"/>
        <end position="132"/>
    </location>
</feature>
<keyword evidence="9" id="KW-1185">Reference proteome</keyword>
<keyword evidence="1" id="KW-0479">Metal-binding</keyword>
<keyword evidence="3" id="KW-0805">Transcription regulation</keyword>
<dbReference type="GO" id="GO:0008270">
    <property type="term" value="F:zinc ion binding"/>
    <property type="evidence" value="ECO:0007669"/>
    <property type="project" value="InterPro"/>
</dbReference>
<dbReference type="GO" id="GO:0000981">
    <property type="term" value="F:DNA-binding transcription factor activity, RNA polymerase II-specific"/>
    <property type="evidence" value="ECO:0007669"/>
    <property type="project" value="InterPro"/>
</dbReference>
<dbReference type="Proteomes" id="UP000028045">
    <property type="component" value="Unassembled WGS sequence"/>
</dbReference>
<feature type="compositionally biased region" description="Polar residues" evidence="7">
    <location>
        <begin position="326"/>
        <end position="337"/>
    </location>
</feature>
<feature type="compositionally biased region" description="Low complexity" evidence="7">
    <location>
        <begin position="199"/>
        <end position="210"/>
    </location>
</feature>
<dbReference type="AlphaFoldDB" id="A0A084AL13"/>
<keyword evidence="2" id="KW-0862">Zinc</keyword>
<organism evidence="8 9">
    <name type="scientific">Stachybotrys chartarum (strain CBS 109288 / IBT 7711)</name>
    <name type="common">Toxic black mold</name>
    <name type="synonym">Stilbospora chartarum</name>
    <dbReference type="NCBI Taxonomy" id="1280523"/>
    <lineage>
        <taxon>Eukaryota</taxon>
        <taxon>Fungi</taxon>
        <taxon>Dikarya</taxon>
        <taxon>Ascomycota</taxon>
        <taxon>Pezizomycotina</taxon>
        <taxon>Sordariomycetes</taxon>
        <taxon>Hypocreomycetidae</taxon>
        <taxon>Hypocreales</taxon>
        <taxon>Stachybotryaceae</taxon>
        <taxon>Stachybotrys</taxon>
    </lineage>
</organism>
<evidence type="ECO:0000313" key="8">
    <source>
        <dbReference type="EMBL" id="KEY65992.1"/>
    </source>
</evidence>
<feature type="compositionally biased region" description="Pro residues" evidence="7">
    <location>
        <begin position="48"/>
        <end position="64"/>
    </location>
</feature>
<dbReference type="InterPro" id="IPR001138">
    <property type="entry name" value="Zn2Cys6_DnaBD"/>
</dbReference>
<feature type="region of interest" description="Disordered" evidence="7">
    <location>
        <begin position="321"/>
        <end position="351"/>
    </location>
</feature>
<evidence type="ECO:0000256" key="1">
    <source>
        <dbReference type="ARBA" id="ARBA00022723"/>
    </source>
</evidence>
<feature type="compositionally biased region" description="Low complexity" evidence="7">
    <location>
        <begin position="23"/>
        <end position="47"/>
    </location>
</feature>
<dbReference type="HOGENOM" id="CLU_016696_0_0_1"/>
<evidence type="ECO:0000256" key="3">
    <source>
        <dbReference type="ARBA" id="ARBA00023015"/>
    </source>
</evidence>
<evidence type="ECO:0000256" key="4">
    <source>
        <dbReference type="ARBA" id="ARBA00023125"/>
    </source>
</evidence>
<feature type="region of interest" description="Disordered" evidence="7">
    <location>
        <begin position="191"/>
        <end position="228"/>
    </location>
</feature>
<accession>A0A084AL13</accession>
<feature type="compositionally biased region" description="Low complexity" evidence="7">
    <location>
        <begin position="159"/>
        <end position="177"/>
    </location>
</feature>
<evidence type="ECO:0008006" key="10">
    <source>
        <dbReference type="Google" id="ProtNLM"/>
    </source>
</evidence>
<feature type="region of interest" description="Disordered" evidence="7">
    <location>
        <begin position="141"/>
        <end position="177"/>
    </location>
</feature>
<dbReference type="GO" id="GO:0003677">
    <property type="term" value="F:DNA binding"/>
    <property type="evidence" value="ECO:0007669"/>
    <property type="project" value="UniProtKB-KW"/>
</dbReference>
<evidence type="ECO:0000256" key="6">
    <source>
        <dbReference type="ARBA" id="ARBA00023242"/>
    </source>
</evidence>
<feature type="compositionally biased region" description="Basic and acidic residues" evidence="7">
    <location>
        <begin position="123"/>
        <end position="132"/>
    </location>
</feature>
<name>A0A084AL13_STACB</name>
<dbReference type="OrthoDB" id="5375558at2759"/>
<evidence type="ECO:0000256" key="5">
    <source>
        <dbReference type="ARBA" id="ARBA00023163"/>
    </source>
</evidence>
<proteinExistence type="predicted"/>
<feature type="region of interest" description="Disordered" evidence="7">
    <location>
        <begin position="386"/>
        <end position="447"/>
    </location>
</feature>
<keyword evidence="6" id="KW-0539">Nucleus</keyword>
<feature type="compositionally biased region" description="Basic residues" evidence="7">
    <location>
        <begin position="145"/>
        <end position="158"/>
    </location>
</feature>
<evidence type="ECO:0000256" key="7">
    <source>
        <dbReference type="SAM" id="MobiDB-lite"/>
    </source>
</evidence>
<dbReference type="PANTHER" id="PTHR36206">
    <property type="entry name" value="ASPERCRYPTIN BIOSYNTHESIS CLUSTER-SPECIFIC TRANSCRIPTION REGULATOR ATNN-RELATED"/>
    <property type="match status" value="1"/>
</dbReference>
<feature type="region of interest" description="Disordered" evidence="7">
    <location>
        <begin position="1"/>
        <end position="105"/>
    </location>
</feature>
<protein>
    <recommendedName>
        <fullName evidence="10">Zn(2)-C6 fungal-type domain-containing protein</fullName>
    </recommendedName>
</protein>
<reference evidence="8 9" key="1">
    <citation type="journal article" date="2014" name="BMC Genomics">
        <title>Comparative genome sequencing reveals chemotype-specific gene clusters in the toxigenic black mold Stachybotrys.</title>
        <authorList>
            <person name="Semeiks J."/>
            <person name="Borek D."/>
            <person name="Otwinowski Z."/>
            <person name="Grishin N.V."/>
        </authorList>
    </citation>
    <scope>NUCLEOTIDE SEQUENCE [LARGE SCALE GENOMIC DNA]</scope>
    <source>
        <strain evidence="9">CBS 109288 / IBT 7711</strain>
    </source>
</reference>
<feature type="compositionally biased region" description="Basic and acidic residues" evidence="7">
    <location>
        <begin position="1"/>
        <end position="14"/>
    </location>
</feature>
<sequence length="830" mass="89374">MAQQDDFGHDDDSPSHVLPIPNPSSLPLTTAATAPRAAALLPSSSRLPLPPRFRTPPSPPPPRPLSQSGTPEPHESASLPAPKPNHPSSSHISSRAPRAKTAVDNAAVVSASTNGCPSSAAHPGHDFHHSGKGEVSKVIRDMSHHHPGGPSHHHHHQHVSYPPSTSTYSAPSSLPPSQYASYSPIAATIQPGGDGFRASPVHSHSVPLPSMRTIGAMPQQPGSNQPQHHSLPISMSMSMPMASVPTSLPYYSHHTMGSSPNYGLGDAMARYALPHDPRIGSRGPKKTPTQHHFVLRSPGRLTSSSEVKTQEVAGPLQKRAWGFGEGSQNNQSRQSSVALHEFQHPPSGQLELSTLASSPLCDETHPTCNNCKKSKRDCLGYDPIFRPQIGSQPSPGAVSIGSPNHPSNAQPASSGLSSTPPSATPPVSVSVPVPPAAATARPGSIYGGQPSTVSGGYGANHSTIPTPTPTPTSTGVSYDPFLASVSTAHTPVKVEPSYDHYPGSLDPTLRSLPPASLLDSSRSYDSKPIFENSFHLRAKMMKIDEIIDLLGPPPPAQQISHTEETFNEITRVYHEMYASGLCAFFETSWFYFSEDRKMSFPKDANLIEQMASFLKILEAVKVNDHAQMAYSGVLETRLVWHLARTARQFSERTNNDGHTPAALPPDGDAIEAGNRLKVFEALLCGDYLPSNPLAPPMQHPDVHRTRQFDFWYSLAEFVRRRDNPDGPGAVQARDDILGRMRQLLDGRENRDVLYSIAVVRDLAPKFDAGYGSTIPQHLDETDPKNRLAVASKFLMDEAQVTGGTTNVVRRFSDIAARAFVNPGVNVARKT</sequence>
<dbReference type="InterPro" id="IPR052360">
    <property type="entry name" value="Transcr_Regulatory_Proteins"/>
</dbReference>
<dbReference type="PANTHER" id="PTHR36206:SF13">
    <property type="entry name" value="TRANSCRIPTIONAL REGULATORY PROTEIN MOC3"/>
    <property type="match status" value="1"/>
</dbReference>
<keyword evidence="4" id="KW-0238">DNA-binding</keyword>
<keyword evidence="5" id="KW-0804">Transcription</keyword>